<evidence type="ECO:0000256" key="1">
    <source>
        <dbReference type="SAM" id="MobiDB-lite"/>
    </source>
</evidence>
<dbReference type="InterPro" id="IPR013870">
    <property type="entry name" value="Ribosomal_mL54"/>
</dbReference>
<organism evidence="2 3">
    <name type="scientific">Porphyridium purpureum</name>
    <name type="common">Red alga</name>
    <name type="synonym">Porphyridium cruentum</name>
    <dbReference type="NCBI Taxonomy" id="35688"/>
    <lineage>
        <taxon>Eukaryota</taxon>
        <taxon>Rhodophyta</taxon>
        <taxon>Bangiophyceae</taxon>
        <taxon>Porphyridiales</taxon>
        <taxon>Porphyridiaceae</taxon>
        <taxon>Porphyridium</taxon>
    </lineage>
</organism>
<feature type="region of interest" description="Disordered" evidence="1">
    <location>
        <begin position="60"/>
        <end position="86"/>
    </location>
</feature>
<dbReference type="EMBL" id="VRMN01000001">
    <property type="protein sequence ID" value="KAA8499902.1"/>
    <property type="molecule type" value="Genomic_DNA"/>
</dbReference>
<dbReference type="AlphaFoldDB" id="A0A5J4ZA44"/>
<evidence type="ECO:0000313" key="2">
    <source>
        <dbReference type="EMBL" id="KAA8499902.1"/>
    </source>
</evidence>
<name>A0A5J4ZA44_PORPP</name>
<dbReference type="OrthoDB" id="10252718at2759"/>
<gene>
    <name evidence="2" type="ORF">FVE85_7487</name>
</gene>
<comment type="caution">
    <text evidence="2">The sequence shown here is derived from an EMBL/GenBank/DDBJ whole genome shotgun (WGS) entry which is preliminary data.</text>
</comment>
<dbReference type="Proteomes" id="UP000324585">
    <property type="component" value="Unassembled WGS sequence"/>
</dbReference>
<feature type="compositionally biased region" description="Basic and acidic residues" evidence="1">
    <location>
        <begin position="62"/>
        <end position="72"/>
    </location>
</feature>
<dbReference type="Pfam" id="PF08561">
    <property type="entry name" value="Ribosomal_L37"/>
    <property type="match status" value="1"/>
</dbReference>
<proteinExistence type="predicted"/>
<accession>A0A5J4ZA44</accession>
<keyword evidence="3" id="KW-1185">Reference proteome</keyword>
<evidence type="ECO:0000313" key="3">
    <source>
        <dbReference type="Proteomes" id="UP000324585"/>
    </source>
</evidence>
<reference evidence="3" key="1">
    <citation type="journal article" date="2019" name="Nat. Commun.">
        <title>Expansion of phycobilisome linker gene families in mesophilic red algae.</title>
        <authorList>
            <person name="Lee J."/>
            <person name="Kim D."/>
            <person name="Bhattacharya D."/>
            <person name="Yoon H.S."/>
        </authorList>
    </citation>
    <scope>NUCLEOTIDE SEQUENCE [LARGE SCALE GENOMIC DNA]</scope>
    <source>
        <strain evidence="3">CCMP 1328</strain>
    </source>
</reference>
<protein>
    <submittedName>
        <fullName evidence="2">Uncharacterized protein</fullName>
    </submittedName>
</protein>
<sequence>MGGASASAAVAAGYARLARRGASAFGARASYPSWVNSRADNVYRFSLIRPMDTSVRTFAAKTKAEKTADKKAKGSGGGRGGPSDNFEKGWAALHVFKDGVVPADKLPAEKPDSEYPDWLWELETPNPSTADMELFARTLYAEGGPKAIVERMDPAMWRLLCKRKRKEAIKRYNQKQVDRFKS</sequence>